<organism evidence="6 7">
    <name type="scientific">Stylonychia lemnae</name>
    <name type="common">Ciliate</name>
    <dbReference type="NCBI Taxonomy" id="5949"/>
    <lineage>
        <taxon>Eukaryota</taxon>
        <taxon>Sar</taxon>
        <taxon>Alveolata</taxon>
        <taxon>Ciliophora</taxon>
        <taxon>Intramacronucleata</taxon>
        <taxon>Spirotrichea</taxon>
        <taxon>Stichotrichia</taxon>
        <taxon>Sporadotrichida</taxon>
        <taxon>Oxytrichidae</taxon>
        <taxon>Stylonychinae</taxon>
        <taxon>Stylonychia</taxon>
    </lineage>
</organism>
<dbReference type="SMART" id="SM00175">
    <property type="entry name" value="RAB"/>
    <property type="match status" value="1"/>
</dbReference>
<dbReference type="Pfam" id="PF00071">
    <property type="entry name" value="Ras"/>
    <property type="match status" value="1"/>
</dbReference>
<feature type="compositionally biased region" description="Polar residues" evidence="5">
    <location>
        <begin position="181"/>
        <end position="197"/>
    </location>
</feature>
<dbReference type="AlphaFoldDB" id="A0A078AZZ8"/>
<keyword evidence="7" id="KW-1185">Reference proteome</keyword>
<evidence type="ECO:0000256" key="5">
    <source>
        <dbReference type="SAM" id="MobiDB-lite"/>
    </source>
</evidence>
<feature type="region of interest" description="Disordered" evidence="5">
    <location>
        <begin position="170"/>
        <end position="209"/>
    </location>
</feature>
<gene>
    <name evidence="6" type="primary">Contig19143.g20302</name>
    <name evidence="6" type="ORF">STYLEM_17105</name>
</gene>
<dbReference type="GO" id="GO:0003924">
    <property type="term" value="F:GTPase activity"/>
    <property type="evidence" value="ECO:0007669"/>
    <property type="project" value="InterPro"/>
</dbReference>
<dbReference type="FunFam" id="3.40.50.300:FF:001129">
    <property type="entry name" value="ras-related protein Rab-44 isoform X2"/>
    <property type="match status" value="1"/>
</dbReference>
<dbReference type="SMART" id="SM00173">
    <property type="entry name" value="RAS"/>
    <property type="match status" value="1"/>
</dbReference>
<dbReference type="SMART" id="SM00176">
    <property type="entry name" value="RAN"/>
    <property type="match status" value="1"/>
</dbReference>
<dbReference type="InParanoid" id="A0A078AZZ8"/>
<dbReference type="EMBL" id="CCKQ01016113">
    <property type="protein sequence ID" value="CDW87990.1"/>
    <property type="molecule type" value="Genomic_DNA"/>
</dbReference>
<dbReference type="InterPro" id="IPR001806">
    <property type="entry name" value="Small_GTPase"/>
</dbReference>
<dbReference type="PROSITE" id="PS51421">
    <property type="entry name" value="RAS"/>
    <property type="match status" value="1"/>
</dbReference>
<feature type="compositionally biased region" description="Gly residues" evidence="5">
    <location>
        <begin position="198"/>
        <end position="209"/>
    </location>
</feature>
<dbReference type="PANTHER" id="PTHR47980">
    <property type="entry name" value="LD44762P"/>
    <property type="match status" value="1"/>
</dbReference>
<dbReference type="OrthoDB" id="9989112at2759"/>
<dbReference type="NCBIfam" id="TIGR00231">
    <property type="entry name" value="small_GTP"/>
    <property type="match status" value="1"/>
</dbReference>
<dbReference type="PROSITE" id="PS51419">
    <property type="entry name" value="RAB"/>
    <property type="match status" value="1"/>
</dbReference>
<dbReference type="GO" id="GO:0005525">
    <property type="term" value="F:GTP binding"/>
    <property type="evidence" value="ECO:0007669"/>
    <property type="project" value="UniProtKB-KW"/>
</dbReference>
<name>A0A078AZZ8_STYLE</name>
<evidence type="ECO:0000256" key="3">
    <source>
        <dbReference type="ARBA" id="ARBA00023134"/>
    </source>
</evidence>
<keyword evidence="4" id="KW-0449">Lipoprotein</keyword>
<evidence type="ECO:0000313" key="6">
    <source>
        <dbReference type="EMBL" id="CDW87990.1"/>
    </source>
</evidence>
<keyword evidence="2" id="KW-0547">Nucleotide-binding</keyword>
<sequence length="209" mass="23758">MHVMILGDGAVGKSSILKQYHNNKFTNQHIKTLGVDFIQTQYKKGEQSFDVKIWDTAGQERFKTITYQFYRQANGMIIAFDITNLESFENVKTWMNSIYKHADPSIAKVLVGNKIDLEEQRVVTKAEATKIAQEHGMDYFETSARDNINIQELLQYIMDKVYDNLYSKGTNENEEVDHGKTSIQINKRTQAQKSGAGSNNGGLGEECKC</sequence>
<dbReference type="SMART" id="SM00174">
    <property type="entry name" value="RHO"/>
    <property type="match status" value="1"/>
</dbReference>
<dbReference type="Gene3D" id="3.40.50.300">
    <property type="entry name" value="P-loop containing nucleotide triphosphate hydrolases"/>
    <property type="match status" value="1"/>
</dbReference>
<dbReference type="PROSITE" id="PS51420">
    <property type="entry name" value="RHO"/>
    <property type="match status" value="1"/>
</dbReference>
<reference evidence="6 7" key="1">
    <citation type="submission" date="2014-06" db="EMBL/GenBank/DDBJ databases">
        <authorList>
            <person name="Swart Estienne"/>
        </authorList>
    </citation>
    <scope>NUCLEOTIDE SEQUENCE [LARGE SCALE GENOMIC DNA]</scope>
    <source>
        <strain evidence="6 7">130c</strain>
    </source>
</reference>
<proteinExistence type="inferred from homology"/>
<dbReference type="SUPFAM" id="SSF52540">
    <property type="entry name" value="P-loop containing nucleoside triphosphate hydrolases"/>
    <property type="match status" value="1"/>
</dbReference>
<comment type="similarity">
    <text evidence="1">Belongs to the small GTPase superfamily. Rab family.</text>
</comment>
<evidence type="ECO:0000313" key="7">
    <source>
        <dbReference type="Proteomes" id="UP000039865"/>
    </source>
</evidence>
<evidence type="ECO:0000256" key="2">
    <source>
        <dbReference type="ARBA" id="ARBA00022741"/>
    </source>
</evidence>
<keyword evidence="3" id="KW-0342">GTP-binding</keyword>
<dbReference type="InterPro" id="IPR027417">
    <property type="entry name" value="P-loop_NTPase"/>
</dbReference>
<accession>A0A078AZZ8</accession>
<dbReference type="OMA" id="EDACTWA"/>
<evidence type="ECO:0000256" key="4">
    <source>
        <dbReference type="ARBA" id="ARBA00023288"/>
    </source>
</evidence>
<dbReference type="CDD" id="cd00154">
    <property type="entry name" value="Rab"/>
    <property type="match status" value="1"/>
</dbReference>
<dbReference type="Proteomes" id="UP000039865">
    <property type="component" value="Unassembled WGS sequence"/>
</dbReference>
<dbReference type="InterPro" id="IPR005225">
    <property type="entry name" value="Small_GTP-bd"/>
</dbReference>
<dbReference type="InterPro" id="IPR050305">
    <property type="entry name" value="Small_GTPase_Rab"/>
</dbReference>
<evidence type="ECO:0000256" key="1">
    <source>
        <dbReference type="ARBA" id="ARBA00006270"/>
    </source>
</evidence>
<protein>
    <submittedName>
        <fullName evidence="6">Ras-related protein rab-10</fullName>
    </submittedName>
</protein>
<dbReference type="PRINTS" id="PR00449">
    <property type="entry name" value="RASTRNSFRMNG"/>
</dbReference>